<evidence type="ECO:0000313" key="2">
    <source>
        <dbReference type="EMBL" id="MFC3706295.1"/>
    </source>
</evidence>
<dbReference type="Pfam" id="PF03009">
    <property type="entry name" value="GDPD"/>
    <property type="match status" value="1"/>
</dbReference>
<accession>A0ABV7X6E3</accession>
<dbReference type="RefSeq" id="WP_380098414.1">
    <property type="nucleotide sequence ID" value="NZ_JBHRYD010000017.1"/>
</dbReference>
<dbReference type="SUPFAM" id="SSF51695">
    <property type="entry name" value="PLC-like phosphodiesterases"/>
    <property type="match status" value="1"/>
</dbReference>
<evidence type="ECO:0000259" key="1">
    <source>
        <dbReference type="Pfam" id="PF03009"/>
    </source>
</evidence>
<protein>
    <submittedName>
        <fullName evidence="2">Glycerophosphodiester phosphodiesterase</fullName>
    </submittedName>
</protein>
<organism evidence="2 3">
    <name type="scientific">Devosia honganensis</name>
    <dbReference type="NCBI Taxonomy" id="1610527"/>
    <lineage>
        <taxon>Bacteria</taxon>
        <taxon>Pseudomonadati</taxon>
        <taxon>Pseudomonadota</taxon>
        <taxon>Alphaproteobacteria</taxon>
        <taxon>Hyphomicrobiales</taxon>
        <taxon>Devosiaceae</taxon>
        <taxon>Devosia</taxon>
    </lineage>
</organism>
<gene>
    <name evidence="2" type="ORF">ACFOOL_16225</name>
</gene>
<proteinExistence type="predicted"/>
<reference evidence="3" key="1">
    <citation type="journal article" date="2019" name="Int. J. Syst. Evol. Microbiol.">
        <title>The Global Catalogue of Microorganisms (GCM) 10K type strain sequencing project: providing services to taxonomists for standard genome sequencing and annotation.</title>
        <authorList>
            <consortium name="The Broad Institute Genomics Platform"/>
            <consortium name="The Broad Institute Genome Sequencing Center for Infectious Disease"/>
            <person name="Wu L."/>
            <person name="Ma J."/>
        </authorList>
    </citation>
    <scope>NUCLEOTIDE SEQUENCE [LARGE SCALE GENOMIC DNA]</scope>
    <source>
        <strain evidence="3">KCTC 42281</strain>
    </source>
</reference>
<dbReference type="Proteomes" id="UP001595613">
    <property type="component" value="Unassembled WGS sequence"/>
</dbReference>
<dbReference type="InterPro" id="IPR017946">
    <property type="entry name" value="PLC-like_Pdiesterase_TIM-brl"/>
</dbReference>
<dbReference type="EMBL" id="JBHRYD010000017">
    <property type="protein sequence ID" value="MFC3706295.1"/>
    <property type="molecule type" value="Genomic_DNA"/>
</dbReference>
<comment type="caution">
    <text evidence="2">The sequence shown here is derived from an EMBL/GenBank/DDBJ whole genome shotgun (WGS) entry which is preliminary data.</text>
</comment>
<evidence type="ECO:0000313" key="3">
    <source>
        <dbReference type="Proteomes" id="UP001595613"/>
    </source>
</evidence>
<keyword evidence="3" id="KW-1185">Reference proteome</keyword>
<dbReference type="InterPro" id="IPR030395">
    <property type="entry name" value="GP_PDE_dom"/>
</dbReference>
<dbReference type="PANTHER" id="PTHR43805">
    <property type="entry name" value="GLYCEROPHOSPHORYL DIESTER PHOSPHODIESTERASE"/>
    <property type="match status" value="1"/>
</dbReference>
<dbReference type="PANTHER" id="PTHR43805:SF1">
    <property type="entry name" value="GP-PDE DOMAIN-CONTAINING PROTEIN"/>
    <property type="match status" value="1"/>
</dbReference>
<dbReference type="Gene3D" id="3.20.20.190">
    <property type="entry name" value="Phosphatidylinositol (PI) phosphodiesterase"/>
    <property type="match status" value="1"/>
</dbReference>
<sequence>MDAPLHIDRDGHRTRLKWHRGRRKAADPAFTGARIVEAMRLGASVEVDLVVHADHGFAILHDLTLERETTGRGRVRDTGAAALRQLRLRGNDGEPLPDRVMLLEDLCALLGSEPPHPEALLQLDFKQDASALDPLTVAGFASSVGPLLANLVLSGGDADANDVLTLAAPMLRTGYDPCYGPSLDRLRATGDYRRFTREALAAAPKAEIVYLHHEIVLAADRAGYDMIGAIHDAGRRVDAWTIRQVDDATLSQVGRLLALKADQITTDDPEGLFAAFDT</sequence>
<feature type="domain" description="GP-PDE" evidence="1">
    <location>
        <begin position="35"/>
        <end position="270"/>
    </location>
</feature>
<name>A0ABV7X6E3_9HYPH</name>